<keyword evidence="1" id="KW-0067">ATP-binding</keyword>
<protein>
    <recommendedName>
        <fullName evidence="1">Aspartyl/glutamyl-tRNA(Asn/Gln) amidotransferase subunit C</fullName>
        <shortName evidence="1">Asp/Glu-ADT subunit C</shortName>
        <ecNumber evidence="1">6.3.5.-</ecNumber>
    </recommendedName>
</protein>
<comment type="caution">
    <text evidence="2">The sequence shown here is derived from an EMBL/GenBank/DDBJ whole genome shotgun (WGS) entry which is preliminary data.</text>
</comment>
<dbReference type="PANTHER" id="PTHR15004:SF0">
    <property type="entry name" value="GLUTAMYL-TRNA(GLN) AMIDOTRANSFERASE SUBUNIT C, MITOCHONDRIAL"/>
    <property type="match status" value="1"/>
</dbReference>
<dbReference type="Gene3D" id="1.10.20.60">
    <property type="entry name" value="Glu-tRNAGln amidotransferase C subunit, N-terminal domain"/>
    <property type="match status" value="1"/>
</dbReference>
<dbReference type="NCBIfam" id="TIGR00135">
    <property type="entry name" value="gatC"/>
    <property type="match status" value="1"/>
</dbReference>
<dbReference type="RefSeq" id="WP_290282472.1">
    <property type="nucleotide sequence ID" value="NZ_JAUFQI010000001.1"/>
</dbReference>
<reference evidence="3" key="1">
    <citation type="journal article" date="2019" name="Int. J. Syst. Evol. Microbiol.">
        <title>The Global Catalogue of Microorganisms (GCM) 10K type strain sequencing project: providing services to taxonomists for standard genome sequencing and annotation.</title>
        <authorList>
            <consortium name="The Broad Institute Genomics Platform"/>
            <consortium name="The Broad Institute Genome Sequencing Center for Infectious Disease"/>
            <person name="Wu L."/>
            <person name="Ma J."/>
        </authorList>
    </citation>
    <scope>NUCLEOTIDE SEQUENCE [LARGE SCALE GENOMIC DNA]</scope>
    <source>
        <strain evidence="3">CECT 8288</strain>
    </source>
</reference>
<dbReference type="Pfam" id="PF02686">
    <property type="entry name" value="GatC"/>
    <property type="match status" value="1"/>
</dbReference>
<dbReference type="InterPro" id="IPR036113">
    <property type="entry name" value="Asp/Glu-ADT_sf_sub_c"/>
</dbReference>
<comment type="similarity">
    <text evidence="1">Belongs to the GatC family.</text>
</comment>
<dbReference type="PANTHER" id="PTHR15004">
    <property type="entry name" value="GLUTAMYL-TRNA(GLN) AMIDOTRANSFERASE SUBUNIT C, MITOCHONDRIAL"/>
    <property type="match status" value="1"/>
</dbReference>
<comment type="subunit">
    <text evidence="1">Heterotrimer of A, B and C subunits.</text>
</comment>
<name>A0ABV7WVT5_9GAMM</name>
<proteinExistence type="inferred from homology"/>
<dbReference type="EC" id="6.3.5.-" evidence="1"/>
<keyword evidence="1" id="KW-0436">Ligase</keyword>
<comment type="catalytic activity">
    <reaction evidence="1">
        <text>L-aspartyl-tRNA(Asn) + L-glutamine + ATP + H2O = L-asparaginyl-tRNA(Asn) + L-glutamate + ADP + phosphate + 2 H(+)</text>
        <dbReference type="Rhea" id="RHEA:14513"/>
        <dbReference type="Rhea" id="RHEA-COMP:9674"/>
        <dbReference type="Rhea" id="RHEA-COMP:9677"/>
        <dbReference type="ChEBI" id="CHEBI:15377"/>
        <dbReference type="ChEBI" id="CHEBI:15378"/>
        <dbReference type="ChEBI" id="CHEBI:29985"/>
        <dbReference type="ChEBI" id="CHEBI:30616"/>
        <dbReference type="ChEBI" id="CHEBI:43474"/>
        <dbReference type="ChEBI" id="CHEBI:58359"/>
        <dbReference type="ChEBI" id="CHEBI:78515"/>
        <dbReference type="ChEBI" id="CHEBI:78516"/>
        <dbReference type="ChEBI" id="CHEBI:456216"/>
    </reaction>
</comment>
<accession>A0ABV7WVT5</accession>
<dbReference type="Proteomes" id="UP001595710">
    <property type="component" value="Unassembled WGS sequence"/>
</dbReference>
<organism evidence="2 3">
    <name type="scientific">Reinekea marina</name>
    <dbReference type="NCBI Taxonomy" id="1310421"/>
    <lineage>
        <taxon>Bacteria</taxon>
        <taxon>Pseudomonadati</taxon>
        <taxon>Pseudomonadota</taxon>
        <taxon>Gammaproteobacteria</taxon>
        <taxon>Oceanospirillales</taxon>
        <taxon>Saccharospirillaceae</taxon>
        <taxon>Reinekea</taxon>
    </lineage>
</organism>
<evidence type="ECO:0000313" key="2">
    <source>
        <dbReference type="EMBL" id="MFC3702901.1"/>
    </source>
</evidence>
<dbReference type="InterPro" id="IPR003837">
    <property type="entry name" value="GatC"/>
</dbReference>
<dbReference type="HAMAP" id="MF_00122">
    <property type="entry name" value="GatC"/>
    <property type="match status" value="1"/>
</dbReference>
<dbReference type="EMBL" id="JBHRYN010000060">
    <property type="protein sequence ID" value="MFC3702901.1"/>
    <property type="molecule type" value="Genomic_DNA"/>
</dbReference>
<evidence type="ECO:0000256" key="1">
    <source>
        <dbReference type="HAMAP-Rule" id="MF_00122"/>
    </source>
</evidence>
<dbReference type="SUPFAM" id="SSF141000">
    <property type="entry name" value="Glu-tRNAGln amidotransferase C subunit"/>
    <property type="match status" value="1"/>
</dbReference>
<keyword evidence="3" id="KW-1185">Reference proteome</keyword>
<keyword evidence="1" id="KW-0648">Protein biosynthesis</keyword>
<comment type="function">
    <text evidence="1">Allows the formation of correctly charged Asn-tRNA(Asn) or Gln-tRNA(Gln) through the transamidation of misacylated Asp-tRNA(Asn) or Glu-tRNA(Gln) in organisms which lack either or both of asparaginyl-tRNA or glutaminyl-tRNA synthetases. The reaction takes place in the presence of glutamine and ATP through an activated phospho-Asp-tRNA(Asn) or phospho-Glu-tRNA(Gln).</text>
</comment>
<gene>
    <name evidence="1 2" type="primary">gatC</name>
    <name evidence="2" type="ORF">ACFOND_14795</name>
</gene>
<keyword evidence="1" id="KW-0547">Nucleotide-binding</keyword>
<evidence type="ECO:0000313" key="3">
    <source>
        <dbReference type="Proteomes" id="UP001595710"/>
    </source>
</evidence>
<comment type="catalytic activity">
    <reaction evidence="1">
        <text>L-glutamyl-tRNA(Gln) + L-glutamine + ATP + H2O = L-glutaminyl-tRNA(Gln) + L-glutamate + ADP + phosphate + H(+)</text>
        <dbReference type="Rhea" id="RHEA:17521"/>
        <dbReference type="Rhea" id="RHEA-COMP:9681"/>
        <dbReference type="Rhea" id="RHEA-COMP:9684"/>
        <dbReference type="ChEBI" id="CHEBI:15377"/>
        <dbReference type="ChEBI" id="CHEBI:15378"/>
        <dbReference type="ChEBI" id="CHEBI:29985"/>
        <dbReference type="ChEBI" id="CHEBI:30616"/>
        <dbReference type="ChEBI" id="CHEBI:43474"/>
        <dbReference type="ChEBI" id="CHEBI:58359"/>
        <dbReference type="ChEBI" id="CHEBI:78520"/>
        <dbReference type="ChEBI" id="CHEBI:78521"/>
        <dbReference type="ChEBI" id="CHEBI:456216"/>
    </reaction>
</comment>
<sequence>MSIDSSKVESVAILARLKVSESELPEYVNSLSSILDLVDTMQAVDTENVEPLANPLDAAARLRADEVTETNQREALQANAPKAEHGLFLVPKVIE</sequence>